<comment type="caution">
    <text evidence="1">The sequence shown here is derived from an EMBL/GenBank/DDBJ whole genome shotgun (WGS) entry which is preliminary data.</text>
</comment>
<accession>A0AA37VEF0</accession>
<keyword evidence="2" id="KW-1185">Reference proteome</keyword>
<gene>
    <name evidence="1" type="ORF">rosag_15470</name>
</gene>
<dbReference type="Proteomes" id="UP001161325">
    <property type="component" value="Unassembled WGS sequence"/>
</dbReference>
<dbReference type="EMBL" id="BRXS01000002">
    <property type="protein sequence ID" value="GLC25034.1"/>
    <property type="molecule type" value="Genomic_DNA"/>
</dbReference>
<evidence type="ECO:0000313" key="2">
    <source>
        <dbReference type="Proteomes" id="UP001161325"/>
    </source>
</evidence>
<protein>
    <submittedName>
        <fullName evidence="1">Uncharacterized protein</fullName>
    </submittedName>
</protein>
<dbReference type="AlphaFoldDB" id="A0AA37VEF0"/>
<organism evidence="1 2">
    <name type="scientific">Roseisolibacter agri</name>
    <dbReference type="NCBI Taxonomy" id="2014610"/>
    <lineage>
        <taxon>Bacteria</taxon>
        <taxon>Pseudomonadati</taxon>
        <taxon>Gemmatimonadota</taxon>
        <taxon>Gemmatimonadia</taxon>
        <taxon>Gemmatimonadales</taxon>
        <taxon>Gemmatimonadaceae</taxon>
        <taxon>Roseisolibacter</taxon>
    </lineage>
</organism>
<proteinExistence type="predicted"/>
<evidence type="ECO:0000313" key="1">
    <source>
        <dbReference type="EMBL" id="GLC25034.1"/>
    </source>
</evidence>
<sequence>MPTLKTENDQQQLLAAADALTVAAGAAKGLARANLEVDLGERCSLPYKRRSKLQEKRDIAEDRFRAAVRRVAPALLPLGVEI</sequence>
<reference evidence="1" key="1">
    <citation type="submission" date="2022-08" db="EMBL/GenBank/DDBJ databases">
        <title>Draft genome sequencing of Roseisolibacter agri AW1220.</title>
        <authorList>
            <person name="Tobiishi Y."/>
            <person name="Tonouchi A."/>
        </authorList>
    </citation>
    <scope>NUCLEOTIDE SEQUENCE</scope>
    <source>
        <strain evidence="1">AW1220</strain>
    </source>
</reference>
<name>A0AA37VEF0_9BACT</name>
<dbReference type="RefSeq" id="WP_284349474.1">
    <property type="nucleotide sequence ID" value="NZ_BRXS01000002.1"/>
</dbReference>